<evidence type="ECO:0000256" key="6">
    <source>
        <dbReference type="ARBA" id="ARBA00022842"/>
    </source>
</evidence>
<dbReference type="InterPro" id="IPR000092">
    <property type="entry name" value="Polyprenyl_synt"/>
</dbReference>
<dbReference type="InterPro" id="IPR008949">
    <property type="entry name" value="Isoprenoid_synthase_dom_sf"/>
</dbReference>
<dbReference type="Proteomes" id="UP001317870">
    <property type="component" value="Chromosome"/>
</dbReference>
<dbReference type="PANTHER" id="PTHR12001">
    <property type="entry name" value="GERANYLGERANYL PYROPHOSPHATE SYNTHASE"/>
    <property type="match status" value="1"/>
</dbReference>
<dbReference type="PROSITE" id="PS00444">
    <property type="entry name" value="POLYPRENYL_SYNTHASE_2"/>
    <property type="match status" value="1"/>
</dbReference>
<comment type="similarity">
    <text evidence="3 7">Belongs to the FPP/GGPP synthase family.</text>
</comment>
<dbReference type="SUPFAM" id="SSF48576">
    <property type="entry name" value="Terpenoid synthases"/>
    <property type="match status" value="1"/>
</dbReference>
<gene>
    <name evidence="8" type="ORF">IFM12276_29010</name>
</gene>
<name>A0ABN6U3V3_9NOCA</name>
<keyword evidence="5" id="KW-0479">Metal-binding</keyword>
<sequence length="371" mass="39068">MSIVSPEAVADSGGAPPVLGTATSFPLWRDAVRRAVLDEIGDFLPRACPVALRHLGAQDVLRQYALGGKCLRSTFMYLGWLCGAPDDPAALRAAAGLELLHAFALLQDDVMDQSATRRGAPAAHVRFAAVHRGTGAPGSSVRYGESAATLLADMCLVWAEQMLRESGIAERALARVWPGYDSMRVELATGQFADLLNDARTEPPLAAVLAIAQAKSGNYTVRCPLEMGAAMAGCDATVLDALGRYGAAVGEAFQLRDDILGIFGSQAVTGKPVDTDLGTRTATSVVVLAREMATSPARAELSELLHRPRLGAAEITRARTLITESGAPARIEEMIAERVGRARDALAPTLFAAPMRAALGYMAAACTERVA</sequence>
<evidence type="ECO:0000256" key="4">
    <source>
        <dbReference type="ARBA" id="ARBA00022679"/>
    </source>
</evidence>
<evidence type="ECO:0000256" key="7">
    <source>
        <dbReference type="RuleBase" id="RU004466"/>
    </source>
</evidence>
<proteinExistence type="inferred from homology"/>
<reference evidence="8 9" key="1">
    <citation type="submission" date="2022-11" db="EMBL/GenBank/DDBJ databases">
        <title>Genome Sequencing of Nocardia sp. ON39_IFM12276 and assembly.</title>
        <authorList>
            <person name="Shimojima M."/>
            <person name="Toyokawa M."/>
            <person name="Uesaka K."/>
        </authorList>
    </citation>
    <scope>NUCLEOTIDE SEQUENCE [LARGE SCALE GENOMIC DNA]</scope>
    <source>
        <strain evidence="8 9">IFM 12276</strain>
    </source>
</reference>
<dbReference type="EMBL" id="AP026978">
    <property type="protein sequence ID" value="BDT99872.1"/>
    <property type="molecule type" value="Genomic_DNA"/>
</dbReference>
<keyword evidence="4 7" id="KW-0808">Transferase</keyword>
<dbReference type="RefSeq" id="WP_281880081.1">
    <property type="nucleotide sequence ID" value="NZ_AP026976.1"/>
</dbReference>
<dbReference type="Pfam" id="PF00348">
    <property type="entry name" value="polyprenyl_synt"/>
    <property type="match status" value="1"/>
</dbReference>
<evidence type="ECO:0000256" key="1">
    <source>
        <dbReference type="ARBA" id="ARBA00001946"/>
    </source>
</evidence>
<dbReference type="PROSITE" id="PS00723">
    <property type="entry name" value="POLYPRENYL_SYNTHASE_1"/>
    <property type="match status" value="1"/>
</dbReference>
<protein>
    <submittedName>
        <fullName evidence="8">Polyprenyl synthetase</fullName>
    </submittedName>
</protein>
<comment type="cofactor">
    <cofactor evidence="1">
        <name>Mg(2+)</name>
        <dbReference type="ChEBI" id="CHEBI:18420"/>
    </cofactor>
</comment>
<organism evidence="8 9">
    <name type="scientific">Nocardia sputorum</name>
    <dbReference type="NCBI Taxonomy" id="2984338"/>
    <lineage>
        <taxon>Bacteria</taxon>
        <taxon>Bacillati</taxon>
        <taxon>Actinomycetota</taxon>
        <taxon>Actinomycetes</taxon>
        <taxon>Mycobacteriales</taxon>
        <taxon>Nocardiaceae</taxon>
        <taxon>Nocardia</taxon>
    </lineage>
</organism>
<accession>A0ABN6U3V3</accession>
<dbReference type="Gene3D" id="1.10.600.10">
    <property type="entry name" value="Farnesyl Diphosphate Synthase"/>
    <property type="match status" value="1"/>
</dbReference>
<evidence type="ECO:0000313" key="8">
    <source>
        <dbReference type="EMBL" id="BDT99872.1"/>
    </source>
</evidence>
<dbReference type="PANTHER" id="PTHR12001:SF85">
    <property type="entry name" value="SHORT CHAIN ISOPRENYL DIPHOSPHATE SYNTHASE"/>
    <property type="match status" value="1"/>
</dbReference>
<dbReference type="InterPro" id="IPR033749">
    <property type="entry name" value="Polyprenyl_synt_CS"/>
</dbReference>
<evidence type="ECO:0000256" key="2">
    <source>
        <dbReference type="ARBA" id="ARBA00005128"/>
    </source>
</evidence>
<keyword evidence="9" id="KW-1185">Reference proteome</keyword>
<evidence type="ECO:0000256" key="3">
    <source>
        <dbReference type="ARBA" id="ARBA00006706"/>
    </source>
</evidence>
<evidence type="ECO:0000313" key="9">
    <source>
        <dbReference type="Proteomes" id="UP001317870"/>
    </source>
</evidence>
<evidence type="ECO:0000256" key="5">
    <source>
        <dbReference type="ARBA" id="ARBA00022723"/>
    </source>
</evidence>
<dbReference type="SFLD" id="SFLDS00005">
    <property type="entry name" value="Isoprenoid_Synthase_Type_I"/>
    <property type="match status" value="1"/>
</dbReference>
<comment type="pathway">
    <text evidence="2">Isoprenoid biosynthesis.</text>
</comment>
<dbReference type="CDD" id="cd00685">
    <property type="entry name" value="Trans_IPPS_HT"/>
    <property type="match status" value="1"/>
</dbReference>
<keyword evidence="6" id="KW-0460">Magnesium</keyword>